<accession>G9PGP7</accession>
<dbReference type="Gene3D" id="3.40.50.880">
    <property type="match status" value="1"/>
</dbReference>
<dbReference type="PATRIC" id="fig|435830.3.peg.1370"/>
<dbReference type="HOGENOM" id="CLU_054974_3_2_11"/>
<reference evidence="2 3" key="1">
    <citation type="submission" date="2011-10" db="EMBL/GenBank/DDBJ databases">
        <title>The Genome Sequence of Actinomyces graevenitzii C83.</title>
        <authorList>
            <consortium name="The Broad Institute Genome Sequencing Platform"/>
            <consortium name="The Broad Institute Genome Sequencing Center for Infectious Disease"/>
            <person name="Earl A."/>
            <person name="Ward D."/>
            <person name="Feldgarden M."/>
            <person name="Gevers D."/>
            <person name="Sibley C.D."/>
            <person name="Field T.R."/>
            <person name="Grinwis M."/>
            <person name="Eshaghurshan C.S."/>
            <person name="Surette M.G."/>
            <person name="Young S.K."/>
            <person name="Zeng Q."/>
            <person name="Gargeya S."/>
            <person name="Fitzgerald M."/>
            <person name="Haas B."/>
            <person name="Abouelleil A."/>
            <person name="Alvarado L."/>
            <person name="Arachchi H.M."/>
            <person name="Berlin A."/>
            <person name="Brown A."/>
            <person name="Chapman S.B."/>
            <person name="Chen Z."/>
            <person name="Dunbar C."/>
            <person name="Freedman E."/>
            <person name="Gearin G."/>
            <person name="Goldberg J."/>
            <person name="Griggs A."/>
            <person name="Gujja S."/>
            <person name="Heiman D."/>
            <person name="Howarth C."/>
            <person name="Larson L."/>
            <person name="Lui A."/>
            <person name="MacDonald P.J.P."/>
            <person name="Montmayeur A."/>
            <person name="Murphy C."/>
            <person name="Neiman D."/>
            <person name="Pearson M."/>
            <person name="Priest M."/>
            <person name="Roberts A."/>
            <person name="Saif S."/>
            <person name="Shea T."/>
            <person name="Shenoy N."/>
            <person name="Sisk P."/>
            <person name="Stolte C."/>
            <person name="Sykes S."/>
            <person name="Wortman J."/>
            <person name="Nusbaum C."/>
            <person name="Birren B."/>
        </authorList>
    </citation>
    <scope>NUCLEOTIDE SEQUENCE [LARGE SCALE GENOMIC DNA]</scope>
    <source>
        <strain evidence="2 3">C83</strain>
    </source>
</reference>
<evidence type="ECO:0000313" key="2">
    <source>
        <dbReference type="EMBL" id="EHM87734.1"/>
    </source>
</evidence>
<dbReference type="CDD" id="cd01741">
    <property type="entry name" value="GATase1_1"/>
    <property type="match status" value="1"/>
</dbReference>
<dbReference type="SUPFAM" id="SSF52317">
    <property type="entry name" value="Class I glutamine amidotransferase-like"/>
    <property type="match status" value="1"/>
</dbReference>
<proteinExistence type="predicted"/>
<dbReference type="Pfam" id="PF00117">
    <property type="entry name" value="GATase"/>
    <property type="match status" value="1"/>
</dbReference>
<dbReference type="eggNOG" id="COG0518">
    <property type="taxonomic scope" value="Bacteria"/>
</dbReference>
<organism evidence="2 3">
    <name type="scientific">Actinomyces graevenitzii C83</name>
    <dbReference type="NCBI Taxonomy" id="435830"/>
    <lineage>
        <taxon>Bacteria</taxon>
        <taxon>Bacillati</taxon>
        <taxon>Actinomycetota</taxon>
        <taxon>Actinomycetes</taxon>
        <taxon>Actinomycetales</taxon>
        <taxon>Actinomycetaceae</taxon>
        <taxon>Actinomyces</taxon>
    </lineage>
</organism>
<dbReference type="InterPro" id="IPR017926">
    <property type="entry name" value="GATASE"/>
</dbReference>
<dbReference type="InterPro" id="IPR029062">
    <property type="entry name" value="Class_I_gatase-like"/>
</dbReference>
<evidence type="ECO:0000259" key="1">
    <source>
        <dbReference type="Pfam" id="PF00117"/>
    </source>
</evidence>
<dbReference type="GO" id="GO:0005829">
    <property type="term" value="C:cytosol"/>
    <property type="evidence" value="ECO:0007669"/>
    <property type="project" value="TreeGrafter"/>
</dbReference>
<dbReference type="STRING" id="435830.HMPREF0045_01421"/>
<evidence type="ECO:0000313" key="3">
    <source>
        <dbReference type="Proteomes" id="UP000003822"/>
    </source>
</evidence>
<dbReference type="Proteomes" id="UP000003822">
    <property type="component" value="Unassembled WGS sequence"/>
</dbReference>
<name>G9PGP7_9ACTO</name>
<protein>
    <recommendedName>
        <fullName evidence="1">Glutamine amidotransferase domain-containing protein</fullName>
    </recommendedName>
</protein>
<dbReference type="InterPro" id="IPR044992">
    <property type="entry name" value="ChyE-like"/>
</dbReference>
<gene>
    <name evidence="2" type="ORF">HMPREF0045_01421</name>
</gene>
<dbReference type="EMBL" id="ACRN01000011">
    <property type="protein sequence ID" value="EHM87734.1"/>
    <property type="molecule type" value="Genomic_DNA"/>
</dbReference>
<dbReference type="PANTHER" id="PTHR42695:SF5">
    <property type="entry name" value="GLUTAMINE AMIDOTRANSFERASE YLR126C-RELATED"/>
    <property type="match status" value="1"/>
</dbReference>
<dbReference type="AlphaFoldDB" id="G9PGP7"/>
<dbReference type="OrthoDB" id="5196541at2"/>
<dbReference type="PANTHER" id="PTHR42695">
    <property type="entry name" value="GLUTAMINE AMIDOTRANSFERASE YLR126C-RELATED"/>
    <property type="match status" value="1"/>
</dbReference>
<feature type="domain" description="Glutamine amidotransferase" evidence="1">
    <location>
        <begin position="58"/>
        <end position="216"/>
    </location>
</feature>
<comment type="caution">
    <text evidence="2">The sequence shown here is derived from an EMBL/GenBank/DDBJ whole genome shotgun (WGS) entry which is preliminary data.</text>
</comment>
<keyword evidence="3" id="KW-1185">Reference proteome</keyword>
<sequence length="280" mass="29453">MSQDSSITDAINKTPVLTVFQPASTVGVARFGQWLASEGAILNTIDLGADQPVPAYSELNSDGIIILGGPMGANDGADYPWIEPLSQLVREAYAHAMPVFGICLGSQLSARALGGQVASPAPGQGESGLASVFLTEAGQEDEAIAEMFAQGDAASARADVATNEGTQLPVPVNHNDAVVALPPQAKLLASSKACPIEAWRLGSVLGLQWHPEVVPERLYVWAKENGAQAGLDEAEIKRQADDVLAQGRRIDAITCAMGRTAARMLLRKARAYRVLQSVVD</sequence>
<dbReference type="PROSITE" id="PS51273">
    <property type="entry name" value="GATASE_TYPE_1"/>
    <property type="match status" value="1"/>
</dbReference>
<dbReference type="RefSeq" id="WP_005986958.1">
    <property type="nucleotide sequence ID" value="NZ_JH470338.1"/>
</dbReference>